<dbReference type="SUPFAM" id="SSF55257">
    <property type="entry name" value="RBP11-like subunits of RNA polymerase"/>
    <property type="match status" value="1"/>
</dbReference>
<organism evidence="5 6">
    <name type="scientific">Prototheca wickerhamii</name>
    <dbReference type="NCBI Taxonomy" id="3111"/>
    <lineage>
        <taxon>Eukaryota</taxon>
        <taxon>Viridiplantae</taxon>
        <taxon>Chlorophyta</taxon>
        <taxon>core chlorophytes</taxon>
        <taxon>Trebouxiophyceae</taxon>
        <taxon>Chlorellales</taxon>
        <taxon>Chlorellaceae</taxon>
        <taxon>Prototheca</taxon>
    </lineage>
</organism>
<feature type="region of interest" description="Disordered" evidence="3">
    <location>
        <begin position="54"/>
        <end position="73"/>
    </location>
</feature>
<evidence type="ECO:0000256" key="1">
    <source>
        <dbReference type="ARBA" id="ARBA00022478"/>
    </source>
</evidence>
<dbReference type="InterPro" id="IPR009025">
    <property type="entry name" value="RBP11-like_dimer"/>
</dbReference>
<keyword evidence="6" id="KW-1185">Reference proteome</keyword>
<dbReference type="GO" id="GO:0006351">
    <property type="term" value="P:DNA-templated transcription"/>
    <property type="evidence" value="ECO:0007669"/>
    <property type="project" value="InterPro"/>
</dbReference>
<evidence type="ECO:0000313" key="6">
    <source>
        <dbReference type="Proteomes" id="UP001255856"/>
    </source>
</evidence>
<dbReference type="Pfam" id="PF13656">
    <property type="entry name" value="RNA_pol_L_2"/>
    <property type="match status" value="1"/>
</dbReference>
<keyword evidence="1" id="KW-0240">DNA-directed RNA polymerase</keyword>
<name>A0AAD9IEE5_PROWI</name>
<protein>
    <recommendedName>
        <fullName evidence="4">DNA-directed RNA polymerase RBP11-like dimerisation domain-containing protein</fullName>
    </recommendedName>
</protein>
<evidence type="ECO:0000256" key="3">
    <source>
        <dbReference type="SAM" id="MobiDB-lite"/>
    </source>
</evidence>
<sequence length="263" mass="29397">MEKYGTTLKNRQDFEKRHPNWHTDPDSWWFASVGRAGSQVPLWLSEGYHFPELDCPDDSERESQPLHEREEKPLWAERVGLTGGTAPYQSATVYEHRAEYLPSQVSGPATMHGRFQPSFSRIQGQEIPDRTDRPDGRFWLAGVAQGQVTDPYRRGVSGIGRRKPIVLGPRTISAVVDGESHTLGNVYREVAWTHPAVDLAGYSQEHPGYNHVNFRMQTAHDAGVTGEQAMAETFMRVKDLADAMGEGMAQAMERFGGQASASE</sequence>
<keyword evidence="2" id="KW-0804">Transcription</keyword>
<dbReference type="Gene3D" id="3.30.1360.10">
    <property type="entry name" value="RNA polymerase, RBP11-like subunit"/>
    <property type="match status" value="1"/>
</dbReference>
<feature type="compositionally biased region" description="Basic and acidic residues" evidence="3">
    <location>
        <begin position="61"/>
        <end position="73"/>
    </location>
</feature>
<gene>
    <name evidence="5" type="ORF">QBZ16_005000</name>
</gene>
<proteinExistence type="predicted"/>
<dbReference type="EMBL" id="JASFZW010000008">
    <property type="protein sequence ID" value="KAK2076774.1"/>
    <property type="molecule type" value="Genomic_DNA"/>
</dbReference>
<evidence type="ECO:0000256" key="2">
    <source>
        <dbReference type="ARBA" id="ARBA00023163"/>
    </source>
</evidence>
<comment type="caution">
    <text evidence="5">The sequence shown here is derived from an EMBL/GenBank/DDBJ whole genome shotgun (WGS) entry which is preliminary data.</text>
</comment>
<feature type="domain" description="DNA-directed RNA polymerase RBP11-like dimerisation" evidence="4">
    <location>
        <begin position="173"/>
        <end position="244"/>
    </location>
</feature>
<evidence type="ECO:0000313" key="5">
    <source>
        <dbReference type="EMBL" id="KAK2076774.1"/>
    </source>
</evidence>
<dbReference type="GO" id="GO:0000428">
    <property type="term" value="C:DNA-directed RNA polymerase complex"/>
    <property type="evidence" value="ECO:0007669"/>
    <property type="project" value="UniProtKB-KW"/>
</dbReference>
<reference evidence="5" key="1">
    <citation type="submission" date="2021-01" db="EMBL/GenBank/DDBJ databases">
        <authorList>
            <person name="Eckstrom K.M.E."/>
        </authorList>
    </citation>
    <scope>NUCLEOTIDE SEQUENCE</scope>
    <source>
        <strain evidence="5">UVCC 0001</strain>
    </source>
</reference>
<evidence type="ECO:0000259" key="4">
    <source>
        <dbReference type="Pfam" id="PF13656"/>
    </source>
</evidence>
<dbReference type="AlphaFoldDB" id="A0AAD9IEE5"/>
<dbReference type="Proteomes" id="UP001255856">
    <property type="component" value="Unassembled WGS sequence"/>
</dbReference>
<accession>A0AAD9IEE5</accession>
<dbReference type="GO" id="GO:0046983">
    <property type="term" value="F:protein dimerization activity"/>
    <property type="evidence" value="ECO:0007669"/>
    <property type="project" value="InterPro"/>
</dbReference>
<dbReference type="InterPro" id="IPR036603">
    <property type="entry name" value="RBP11-like"/>
</dbReference>